<comment type="similarity">
    <text evidence="1 6">Belongs to the sigma-70 factor family. ECF subfamily.</text>
</comment>
<feature type="domain" description="RNA polymerase sigma-70 region 2" evidence="7">
    <location>
        <begin position="33"/>
        <end position="101"/>
    </location>
</feature>
<dbReference type="EMBL" id="JAAQPH010000004">
    <property type="protein sequence ID" value="NIA68145.1"/>
    <property type="molecule type" value="Genomic_DNA"/>
</dbReference>
<dbReference type="AlphaFoldDB" id="A0A967C4C2"/>
<dbReference type="PANTHER" id="PTHR43133">
    <property type="entry name" value="RNA POLYMERASE ECF-TYPE SIGMA FACTO"/>
    <property type="match status" value="1"/>
</dbReference>
<dbReference type="InterPro" id="IPR039425">
    <property type="entry name" value="RNA_pol_sigma-70-like"/>
</dbReference>
<dbReference type="InterPro" id="IPR000838">
    <property type="entry name" value="RNA_pol_sigma70_ECF_CS"/>
</dbReference>
<proteinExistence type="inferred from homology"/>
<evidence type="ECO:0000259" key="7">
    <source>
        <dbReference type="Pfam" id="PF04542"/>
    </source>
</evidence>
<dbReference type="InterPro" id="IPR013325">
    <property type="entry name" value="RNA_pol_sigma_r2"/>
</dbReference>
<name>A0A967C4C2_9PROT</name>
<evidence type="ECO:0000256" key="1">
    <source>
        <dbReference type="ARBA" id="ARBA00010641"/>
    </source>
</evidence>
<evidence type="ECO:0000256" key="4">
    <source>
        <dbReference type="ARBA" id="ARBA00023125"/>
    </source>
</evidence>
<dbReference type="GO" id="GO:0003677">
    <property type="term" value="F:DNA binding"/>
    <property type="evidence" value="ECO:0007669"/>
    <property type="project" value="UniProtKB-KW"/>
</dbReference>
<evidence type="ECO:0000256" key="5">
    <source>
        <dbReference type="ARBA" id="ARBA00023163"/>
    </source>
</evidence>
<dbReference type="InterPro" id="IPR013249">
    <property type="entry name" value="RNA_pol_sigma70_r4_t2"/>
</dbReference>
<keyword evidence="5 6" id="KW-0804">Transcription</keyword>
<keyword evidence="10" id="KW-1185">Reference proteome</keyword>
<evidence type="ECO:0000313" key="10">
    <source>
        <dbReference type="Proteomes" id="UP000761264"/>
    </source>
</evidence>
<evidence type="ECO:0000313" key="9">
    <source>
        <dbReference type="EMBL" id="NIA68145.1"/>
    </source>
</evidence>
<accession>A0A967C4C2</accession>
<dbReference type="PROSITE" id="PS01063">
    <property type="entry name" value="SIGMA70_ECF"/>
    <property type="match status" value="1"/>
</dbReference>
<dbReference type="Gene3D" id="1.10.1740.10">
    <property type="match status" value="1"/>
</dbReference>
<protein>
    <recommendedName>
        <fullName evidence="6">RNA polymerase sigma factor</fullName>
    </recommendedName>
</protein>
<evidence type="ECO:0000256" key="2">
    <source>
        <dbReference type="ARBA" id="ARBA00023015"/>
    </source>
</evidence>
<keyword evidence="2 6" id="KW-0805">Transcription regulation</keyword>
<dbReference type="SUPFAM" id="SSF88659">
    <property type="entry name" value="Sigma3 and sigma4 domains of RNA polymerase sigma factors"/>
    <property type="match status" value="1"/>
</dbReference>
<dbReference type="Gene3D" id="1.10.10.10">
    <property type="entry name" value="Winged helix-like DNA-binding domain superfamily/Winged helix DNA-binding domain"/>
    <property type="match status" value="1"/>
</dbReference>
<comment type="caution">
    <text evidence="9">The sequence shown here is derived from an EMBL/GenBank/DDBJ whole genome shotgun (WGS) entry which is preliminary data.</text>
</comment>
<evidence type="ECO:0000256" key="6">
    <source>
        <dbReference type="RuleBase" id="RU000716"/>
    </source>
</evidence>
<dbReference type="GO" id="GO:0016987">
    <property type="term" value="F:sigma factor activity"/>
    <property type="evidence" value="ECO:0007669"/>
    <property type="project" value="UniProtKB-KW"/>
</dbReference>
<dbReference type="Pfam" id="PF04542">
    <property type="entry name" value="Sigma70_r2"/>
    <property type="match status" value="1"/>
</dbReference>
<sequence>MPVRSNGKADPAYLAALLKSVGHDRDRAAFAELFQYFGPRVKAYLMRQGANEAQAEELVQESMIMVWRRAESFDVSKSGASTWIFTIARNKRIDALRREKRPEFDPEDPALVPAAADAADTMVEAGQQSARLSVAIKSLSKEQADLVRMAYFEDKAHGMIAEETTLPLGTVKSRLRLALGHLRKALVEEQ</sequence>
<evidence type="ECO:0000256" key="3">
    <source>
        <dbReference type="ARBA" id="ARBA00023082"/>
    </source>
</evidence>
<dbReference type="InterPro" id="IPR007627">
    <property type="entry name" value="RNA_pol_sigma70_r2"/>
</dbReference>
<dbReference type="PANTHER" id="PTHR43133:SF62">
    <property type="entry name" value="RNA POLYMERASE SIGMA FACTOR SIGZ"/>
    <property type="match status" value="1"/>
</dbReference>
<dbReference type="SUPFAM" id="SSF88946">
    <property type="entry name" value="Sigma2 domain of RNA polymerase sigma factors"/>
    <property type="match status" value="1"/>
</dbReference>
<gene>
    <name evidence="9" type="ORF">HBA54_06035</name>
</gene>
<evidence type="ECO:0000259" key="8">
    <source>
        <dbReference type="Pfam" id="PF08281"/>
    </source>
</evidence>
<dbReference type="Pfam" id="PF08281">
    <property type="entry name" value="Sigma70_r4_2"/>
    <property type="match status" value="1"/>
</dbReference>
<dbReference type="InterPro" id="IPR013324">
    <property type="entry name" value="RNA_pol_sigma_r3/r4-like"/>
</dbReference>
<dbReference type="InterPro" id="IPR036388">
    <property type="entry name" value="WH-like_DNA-bd_sf"/>
</dbReference>
<dbReference type="Proteomes" id="UP000761264">
    <property type="component" value="Unassembled WGS sequence"/>
</dbReference>
<dbReference type="RefSeq" id="WP_167223047.1">
    <property type="nucleotide sequence ID" value="NZ_JAAQPH010000004.1"/>
</dbReference>
<feature type="domain" description="RNA polymerase sigma factor 70 region 4 type 2" evidence="8">
    <location>
        <begin position="131"/>
        <end position="182"/>
    </location>
</feature>
<organism evidence="9 10">
    <name type="scientific">Pelagibius litoralis</name>
    <dbReference type="NCBI Taxonomy" id="374515"/>
    <lineage>
        <taxon>Bacteria</taxon>
        <taxon>Pseudomonadati</taxon>
        <taxon>Pseudomonadota</taxon>
        <taxon>Alphaproteobacteria</taxon>
        <taxon>Rhodospirillales</taxon>
        <taxon>Rhodovibrionaceae</taxon>
        <taxon>Pelagibius</taxon>
    </lineage>
</organism>
<dbReference type="InterPro" id="IPR014284">
    <property type="entry name" value="RNA_pol_sigma-70_dom"/>
</dbReference>
<reference evidence="9" key="1">
    <citation type="submission" date="2020-03" db="EMBL/GenBank/DDBJ databases">
        <title>Genome of Pelagibius litoralis DSM 21314T.</title>
        <authorList>
            <person name="Wang G."/>
        </authorList>
    </citation>
    <scope>NUCLEOTIDE SEQUENCE</scope>
    <source>
        <strain evidence="9">DSM 21314</strain>
    </source>
</reference>
<keyword evidence="3 6" id="KW-0731">Sigma factor</keyword>
<dbReference type="GO" id="GO:0006352">
    <property type="term" value="P:DNA-templated transcription initiation"/>
    <property type="evidence" value="ECO:0007669"/>
    <property type="project" value="InterPro"/>
</dbReference>
<dbReference type="NCBIfam" id="TIGR02937">
    <property type="entry name" value="sigma70-ECF"/>
    <property type="match status" value="1"/>
</dbReference>
<keyword evidence="4 6" id="KW-0238">DNA-binding</keyword>